<comment type="subcellular location">
    <subcellularLocation>
        <location evidence="1">Cell membrane</location>
    </subcellularLocation>
</comment>
<evidence type="ECO:0000256" key="5">
    <source>
        <dbReference type="ARBA" id="ARBA00022989"/>
    </source>
</evidence>
<feature type="transmembrane region" description="Helical" evidence="7">
    <location>
        <begin position="167"/>
        <end position="186"/>
    </location>
</feature>
<organism evidence="8 9">
    <name type="scientific">Pseudoalteromonas aurantia 208</name>
    <dbReference type="NCBI Taxonomy" id="1314867"/>
    <lineage>
        <taxon>Bacteria</taxon>
        <taxon>Pseudomonadati</taxon>
        <taxon>Pseudomonadota</taxon>
        <taxon>Gammaproteobacteria</taxon>
        <taxon>Alteromonadales</taxon>
        <taxon>Pseudoalteromonadaceae</taxon>
        <taxon>Pseudoalteromonas</taxon>
    </lineage>
</organism>
<name>A0ABR9EEQ5_9GAMM</name>
<reference evidence="8 9" key="1">
    <citation type="submission" date="2015-03" db="EMBL/GenBank/DDBJ databases">
        <title>Genome sequence of Pseudoalteromonas aurantia.</title>
        <authorList>
            <person name="Xie B.-B."/>
            <person name="Rong J.-C."/>
            <person name="Qin Q.-L."/>
            <person name="Zhang Y.-Z."/>
        </authorList>
    </citation>
    <scope>NUCLEOTIDE SEQUENCE [LARGE SCALE GENOMIC DNA]</scope>
    <source>
        <strain evidence="8 9">208</strain>
    </source>
</reference>
<dbReference type="EMBL" id="AQGV01000013">
    <property type="protein sequence ID" value="MBE0369462.1"/>
    <property type="molecule type" value="Genomic_DNA"/>
</dbReference>
<accession>A0ABR9EEQ5</accession>
<evidence type="ECO:0000313" key="9">
    <source>
        <dbReference type="Proteomes" id="UP000615755"/>
    </source>
</evidence>
<comment type="caution">
    <text evidence="8">The sequence shown here is derived from an EMBL/GenBank/DDBJ whole genome shotgun (WGS) entry which is preliminary data.</text>
</comment>
<dbReference type="RefSeq" id="WP_192508689.1">
    <property type="nucleotide sequence ID" value="NZ_AQGV01000013.1"/>
</dbReference>
<keyword evidence="6 7" id="KW-0472">Membrane</keyword>
<evidence type="ECO:0000256" key="1">
    <source>
        <dbReference type="ARBA" id="ARBA00004236"/>
    </source>
</evidence>
<dbReference type="InterPro" id="IPR019305">
    <property type="entry name" value="Uncharacterised_Smp"/>
</dbReference>
<protein>
    <submittedName>
        <fullName evidence="8">Membrane protein</fullName>
    </submittedName>
</protein>
<keyword evidence="5 7" id="KW-1133">Transmembrane helix</keyword>
<evidence type="ECO:0000256" key="3">
    <source>
        <dbReference type="ARBA" id="ARBA00022475"/>
    </source>
</evidence>
<keyword evidence="3" id="KW-1003">Cell membrane</keyword>
<evidence type="ECO:0000256" key="6">
    <source>
        <dbReference type="ARBA" id="ARBA00023136"/>
    </source>
</evidence>
<evidence type="ECO:0000256" key="2">
    <source>
        <dbReference type="ARBA" id="ARBA00005362"/>
    </source>
</evidence>
<proteinExistence type="inferred from homology"/>
<evidence type="ECO:0000256" key="7">
    <source>
        <dbReference type="SAM" id="Phobius"/>
    </source>
</evidence>
<sequence length="206" mass="23000">MKNTQAIELLKSSTGRRLVRLLIAAACFLLLTHIAFTTSFESHQLLHKQADNTARSLTAQLALNAAQPLKRNDLPALRQLANHLASDPFVMGVSIYNQQGKLKISNDGFTPRQPLNALPSALPGISKIKTPIVVQVIDNEKTPIGFVNTVYLTESAMSQSHQHFHELGRMVLLMLVITGVFTWQIGRALKRWEVKRQIRKSVQDES</sequence>
<dbReference type="Pfam" id="PF10144">
    <property type="entry name" value="SMP_2"/>
    <property type="match status" value="1"/>
</dbReference>
<evidence type="ECO:0000256" key="4">
    <source>
        <dbReference type="ARBA" id="ARBA00022692"/>
    </source>
</evidence>
<evidence type="ECO:0000313" key="8">
    <source>
        <dbReference type="EMBL" id="MBE0369462.1"/>
    </source>
</evidence>
<keyword evidence="4 7" id="KW-0812">Transmembrane</keyword>
<keyword evidence="9" id="KW-1185">Reference proteome</keyword>
<gene>
    <name evidence="8" type="primary">smp</name>
    <name evidence="8" type="ORF">PAUR_a3966</name>
</gene>
<dbReference type="Proteomes" id="UP000615755">
    <property type="component" value="Unassembled WGS sequence"/>
</dbReference>
<comment type="similarity">
    <text evidence="2">Belongs to the Smp family.</text>
</comment>